<keyword evidence="4" id="KW-1185">Reference proteome</keyword>
<keyword evidence="2" id="KW-0472">Membrane</keyword>
<dbReference type="Proteomes" id="UP000248857">
    <property type="component" value="Unassembled WGS sequence"/>
</dbReference>
<dbReference type="AlphaFoldDB" id="A0A2W1J9L8"/>
<evidence type="ECO:0000313" key="4">
    <source>
        <dbReference type="Proteomes" id="UP000248857"/>
    </source>
</evidence>
<keyword evidence="2" id="KW-1133">Transmembrane helix</keyword>
<dbReference type="EMBL" id="PQWO01000029">
    <property type="protein sequence ID" value="PZD70748.1"/>
    <property type="molecule type" value="Genomic_DNA"/>
</dbReference>
<comment type="caution">
    <text evidence="3">The sequence shown here is derived from an EMBL/GenBank/DDBJ whole genome shotgun (WGS) entry which is preliminary data.</text>
</comment>
<gene>
    <name evidence="3" type="ORF">C1752_09716</name>
</gene>
<keyword evidence="2" id="KW-0812">Transmembrane</keyword>
<name>A0A2W1J9L8_9CYAN</name>
<accession>A0A2W1J9L8</accession>
<sequence>MVSIHIIIAAKRITEMATSREEELRQRELELKERELEVRLRELDADVQRSTSKEPEVQEPADYAETKLEDARPGRSFRRRWRRAITISKFVGLAVVSIAAVSVAFWLGLIVIFGALAYTLFQVFFTKD</sequence>
<protein>
    <submittedName>
        <fullName evidence="3">Uncharacterized protein</fullName>
    </submittedName>
</protein>
<feature type="coiled-coil region" evidence="1">
    <location>
        <begin position="26"/>
        <end position="53"/>
    </location>
</feature>
<evidence type="ECO:0000256" key="1">
    <source>
        <dbReference type="SAM" id="Coils"/>
    </source>
</evidence>
<reference evidence="3 4" key="1">
    <citation type="journal article" date="2018" name="Sci. Rep.">
        <title>A novel species of the marine cyanobacterium Acaryochloris with a unique pigment content and lifestyle.</title>
        <authorList>
            <person name="Partensky F."/>
            <person name="Six C."/>
            <person name="Ratin M."/>
            <person name="Garczarek L."/>
            <person name="Vaulot D."/>
            <person name="Probert I."/>
            <person name="Calteau A."/>
            <person name="Gourvil P."/>
            <person name="Marie D."/>
            <person name="Grebert T."/>
            <person name="Bouchier C."/>
            <person name="Le Panse S."/>
            <person name="Gachenot M."/>
            <person name="Rodriguez F."/>
            <person name="Garrido J.L."/>
        </authorList>
    </citation>
    <scope>NUCLEOTIDE SEQUENCE [LARGE SCALE GENOMIC DNA]</scope>
    <source>
        <strain evidence="3 4">RCC1774</strain>
    </source>
</reference>
<proteinExistence type="predicted"/>
<evidence type="ECO:0000256" key="2">
    <source>
        <dbReference type="SAM" id="Phobius"/>
    </source>
</evidence>
<feature type="transmembrane region" description="Helical" evidence="2">
    <location>
        <begin position="90"/>
        <end position="121"/>
    </location>
</feature>
<keyword evidence="1" id="KW-0175">Coiled coil</keyword>
<organism evidence="3 4">
    <name type="scientific">Acaryochloris thomasi RCC1774</name>
    <dbReference type="NCBI Taxonomy" id="1764569"/>
    <lineage>
        <taxon>Bacteria</taxon>
        <taxon>Bacillati</taxon>
        <taxon>Cyanobacteriota</taxon>
        <taxon>Cyanophyceae</taxon>
        <taxon>Acaryochloridales</taxon>
        <taxon>Acaryochloridaceae</taxon>
        <taxon>Acaryochloris</taxon>
        <taxon>Acaryochloris thomasi</taxon>
    </lineage>
</organism>
<evidence type="ECO:0000313" key="3">
    <source>
        <dbReference type="EMBL" id="PZD70748.1"/>
    </source>
</evidence>